<dbReference type="Gene3D" id="3.40.50.620">
    <property type="entry name" value="HUPs"/>
    <property type="match status" value="1"/>
</dbReference>
<keyword evidence="3" id="KW-1185">Reference proteome</keyword>
<name>A0A6G8Q3L3_9ACTN</name>
<organism evidence="2 3">
    <name type="scientific">Rubrobacter marinus</name>
    <dbReference type="NCBI Taxonomy" id="2653852"/>
    <lineage>
        <taxon>Bacteria</taxon>
        <taxon>Bacillati</taxon>
        <taxon>Actinomycetota</taxon>
        <taxon>Rubrobacteria</taxon>
        <taxon>Rubrobacterales</taxon>
        <taxon>Rubrobacteraceae</taxon>
        <taxon>Rubrobacter</taxon>
    </lineage>
</organism>
<evidence type="ECO:0000256" key="1">
    <source>
        <dbReference type="SAM" id="MobiDB-lite"/>
    </source>
</evidence>
<evidence type="ECO:0000313" key="3">
    <source>
        <dbReference type="Proteomes" id="UP000502706"/>
    </source>
</evidence>
<proteinExistence type="predicted"/>
<sequence>MPGLVDRYWEWRRRCALRAPELQRDSAAFLERLGSPRDARSASAVPISRPKGGRSAAEDHNYARLLAVTDGSGPSLRAGEHAVYLAKNLGAELFVLGSSTSTWRSARASATAGSWWSWNGRAQQPSAT</sequence>
<dbReference type="InterPro" id="IPR014729">
    <property type="entry name" value="Rossmann-like_a/b/a_fold"/>
</dbReference>
<feature type="region of interest" description="Disordered" evidence="1">
    <location>
        <begin position="36"/>
        <end position="60"/>
    </location>
</feature>
<dbReference type="KEGG" id="rmar:GBA65_21635"/>
<geneLocation type="plasmid" evidence="2 3">
    <name>unnamed1</name>
</geneLocation>
<reference evidence="2 3" key="1">
    <citation type="submission" date="2019-10" db="EMBL/GenBank/DDBJ databases">
        <title>Rubrobacter sp nov SCSIO 52915 isolated from a deep-sea sediment in the South China Sea.</title>
        <authorList>
            <person name="Chen R.W."/>
        </authorList>
    </citation>
    <scope>NUCLEOTIDE SEQUENCE [LARGE SCALE GENOMIC DNA]</scope>
    <source>
        <strain evidence="2 3">SCSIO 52915</strain>
        <plasmid evidence="2 3">unnamed1</plasmid>
    </source>
</reference>
<keyword evidence="2" id="KW-0614">Plasmid</keyword>
<gene>
    <name evidence="2" type="ORF">GBA65_21635</name>
</gene>
<dbReference type="AlphaFoldDB" id="A0A6G8Q3L3"/>
<dbReference type="SUPFAM" id="SSF52402">
    <property type="entry name" value="Adenine nucleotide alpha hydrolases-like"/>
    <property type="match status" value="1"/>
</dbReference>
<dbReference type="EMBL" id="CP045122">
    <property type="protein sequence ID" value="QIN81046.1"/>
    <property type="molecule type" value="Genomic_DNA"/>
</dbReference>
<dbReference type="Proteomes" id="UP000502706">
    <property type="component" value="Plasmid unnamed1"/>
</dbReference>
<protein>
    <submittedName>
        <fullName evidence="2">Uncharacterized protein</fullName>
    </submittedName>
</protein>
<evidence type="ECO:0000313" key="2">
    <source>
        <dbReference type="EMBL" id="QIN81046.1"/>
    </source>
</evidence>
<accession>A0A6G8Q3L3</accession>